<feature type="non-terminal residue" evidence="2">
    <location>
        <position position="91"/>
    </location>
</feature>
<organism evidence="2">
    <name type="scientific">Iconisemion striatum</name>
    <dbReference type="NCBI Taxonomy" id="60296"/>
    <lineage>
        <taxon>Eukaryota</taxon>
        <taxon>Metazoa</taxon>
        <taxon>Chordata</taxon>
        <taxon>Craniata</taxon>
        <taxon>Vertebrata</taxon>
        <taxon>Euteleostomi</taxon>
        <taxon>Actinopterygii</taxon>
        <taxon>Neopterygii</taxon>
        <taxon>Teleostei</taxon>
        <taxon>Neoteleostei</taxon>
        <taxon>Acanthomorphata</taxon>
        <taxon>Ovalentaria</taxon>
        <taxon>Atherinomorphae</taxon>
        <taxon>Cyprinodontiformes</taxon>
        <taxon>Nothobranchiidae</taxon>
        <taxon>Iconisemion</taxon>
    </lineage>
</organism>
<keyword evidence="2" id="KW-0396">Initiation factor</keyword>
<dbReference type="GO" id="GO:0003743">
    <property type="term" value="F:translation initiation factor activity"/>
    <property type="evidence" value="ECO:0007669"/>
    <property type="project" value="UniProtKB-KW"/>
</dbReference>
<accession>A0A1A7WAI9</accession>
<reference evidence="2" key="1">
    <citation type="submission" date="2016-05" db="EMBL/GenBank/DDBJ databases">
        <authorList>
            <person name="Lavstsen T."/>
            <person name="Jespersen J.S."/>
        </authorList>
    </citation>
    <scope>NUCLEOTIDE SEQUENCE</scope>
    <source>
        <tissue evidence="2">Brain</tissue>
    </source>
</reference>
<dbReference type="AlphaFoldDB" id="A0A1A7WAI9"/>
<feature type="region of interest" description="Disordered" evidence="1">
    <location>
        <begin position="29"/>
        <end position="57"/>
    </location>
</feature>
<proteinExistence type="predicted"/>
<keyword evidence="2" id="KW-0648">Protein biosynthesis</keyword>
<sequence length="91" mass="9305">IAVNVTIAMNATIAVWNAVTAGMTASNGVHPEKMKKEAPGAKAVRKGGRSGPEKGNVTVRLTGTRAGAPIKTTLVARRTRRTTTAGPPSVA</sequence>
<protein>
    <submittedName>
        <fullName evidence="2">Eukaryotic translation initiation factor 3, subunit 10 (Theta)</fullName>
    </submittedName>
</protein>
<name>A0A1A7WAI9_9TELE</name>
<feature type="compositionally biased region" description="Basic and acidic residues" evidence="1">
    <location>
        <begin position="30"/>
        <end position="39"/>
    </location>
</feature>
<dbReference type="EMBL" id="HADW01001458">
    <property type="protein sequence ID" value="SBP02858.1"/>
    <property type="molecule type" value="Transcribed_RNA"/>
</dbReference>
<evidence type="ECO:0000256" key="1">
    <source>
        <dbReference type="SAM" id="MobiDB-lite"/>
    </source>
</evidence>
<reference evidence="2" key="2">
    <citation type="submission" date="2016-06" db="EMBL/GenBank/DDBJ databases">
        <title>The genome of a short-lived fish provides insights into sex chromosome evolution and the genetic control of aging.</title>
        <authorList>
            <person name="Reichwald K."/>
            <person name="Felder M."/>
            <person name="Petzold A."/>
            <person name="Koch P."/>
            <person name="Groth M."/>
            <person name="Platzer M."/>
        </authorList>
    </citation>
    <scope>NUCLEOTIDE SEQUENCE</scope>
    <source>
        <tissue evidence="2">Brain</tissue>
    </source>
</reference>
<feature type="non-terminal residue" evidence="2">
    <location>
        <position position="1"/>
    </location>
</feature>
<evidence type="ECO:0000313" key="2">
    <source>
        <dbReference type="EMBL" id="SBP02858.1"/>
    </source>
</evidence>
<gene>
    <name evidence="2" type="primary">EIF3S10</name>
</gene>